<dbReference type="HOGENOM" id="CLU_043035_1_0_11"/>
<dbReference type="eggNOG" id="COG3214">
    <property type="taxonomic scope" value="Bacteria"/>
</dbReference>
<organism evidence="1 2">
    <name type="scientific">Segniliparus rugosus (strain ATCC BAA-974 / DSM 45345 / CCUG 50838 / CIP 108380 / JCM 13579 / CDC 945)</name>
    <dbReference type="NCBI Taxonomy" id="679197"/>
    <lineage>
        <taxon>Bacteria</taxon>
        <taxon>Bacillati</taxon>
        <taxon>Actinomycetota</taxon>
        <taxon>Actinomycetes</taxon>
        <taxon>Mycobacteriales</taxon>
        <taxon>Segniliparaceae</taxon>
        <taxon>Segniliparus</taxon>
    </lineage>
</organism>
<evidence type="ECO:0000313" key="1">
    <source>
        <dbReference type="EMBL" id="EFV12722.1"/>
    </source>
</evidence>
<dbReference type="AlphaFoldDB" id="E5XSE1"/>
<comment type="caution">
    <text evidence="1">The sequence shown here is derived from an EMBL/GenBank/DDBJ whole genome shotgun (WGS) entry which is preliminary data.</text>
</comment>
<evidence type="ECO:0000313" key="2">
    <source>
        <dbReference type="Proteomes" id="UP000004816"/>
    </source>
</evidence>
<evidence type="ECO:0008006" key="3">
    <source>
        <dbReference type="Google" id="ProtNLM"/>
    </source>
</evidence>
<dbReference type="EMBL" id="ACZI02000002">
    <property type="protein sequence ID" value="EFV12722.1"/>
    <property type="molecule type" value="Genomic_DNA"/>
</dbReference>
<accession>E5XSE1</accession>
<sequence>MKTSPAGGKALTLGQARRLALRAQGLTGGAATIRKALARTKLLQLDSVNVVERAHYFPIFSRIGAYDKAALDEIAWSPRSKKGPGRRGLVEYWAHEAALIPFEDWPAFRWRMEEYQHGRWHIQEELIAERAALGQKICALLDESGPATAGELERRLGLDPQGAKGPWWDRGETKIVCEALFAAGVLTAGKRVNFNRHYDLVENVVPREFREVQLTREESVLRLVANAADALGIATEQDLRDYYRLDAKDTKAAVVSLLASGELEEAQVRGWSQPAYLVAGASVPRAADARALLCPFDPLVFFRPRLERLFEFRYRIEIYTPQHKREHGYYVFPFLLGDRLVARVDLKADRKAGVLLAHGAFLEDHATALETAEPLAASLGELAGWLGLEAVRIGGKGDLAPALQQIFRSRG</sequence>
<gene>
    <name evidence="1" type="ORF">HMPREF9336_02413</name>
</gene>
<dbReference type="InterPro" id="IPR009351">
    <property type="entry name" value="AlkZ-like"/>
</dbReference>
<dbReference type="STRING" id="679197.HMPREF9336_02413"/>
<proteinExistence type="predicted"/>
<dbReference type="Pfam" id="PF06224">
    <property type="entry name" value="AlkZ-like"/>
    <property type="match status" value="1"/>
</dbReference>
<dbReference type="PANTHER" id="PTHR30528:SF0">
    <property type="entry name" value="CYTOPLASMIC PROTEIN"/>
    <property type="match status" value="1"/>
</dbReference>
<protein>
    <recommendedName>
        <fullName evidence="3">Winged helix-turn-helix domain-containing protein</fullName>
    </recommendedName>
</protein>
<dbReference type="PANTHER" id="PTHR30528">
    <property type="entry name" value="CYTOPLASMIC PROTEIN"/>
    <property type="match status" value="1"/>
</dbReference>
<name>E5XSE1_SEGRC</name>
<keyword evidence="2" id="KW-1185">Reference proteome</keyword>
<dbReference type="Proteomes" id="UP000004816">
    <property type="component" value="Unassembled WGS sequence"/>
</dbReference>
<reference evidence="1 2" key="1">
    <citation type="journal article" date="2011" name="Stand. Genomic Sci.">
        <title>High quality draft genome sequence of Segniliparus rugosus CDC 945(T)= (ATCC BAA-974(T)).</title>
        <authorList>
            <person name="Earl A.M."/>
            <person name="Desjardins C.A."/>
            <person name="Fitzgerald M.G."/>
            <person name="Arachchi H.M."/>
            <person name="Zeng Q."/>
            <person name="Mehta T."/>
            <person name="Griggs A."/>
            <person name="Birren B.W."/>
            <person name="Toney N.C."/>
            <person name="Carr J."/>
            <person name="Posey J."/>
            <person name="Butler W.R."/>
        </authorList>
    </citation>
    <scope>NUCLEOTIDE SEQUENCE [LARGE SCALE GENOMIC DNA]</scope>
    <source>
        <strain evidence="2">ATCC BAA-974 / DSM 45345 / CCUG 50838 / CIP 108380 / JCM 13579 / CDC 945</strain>
    </source>
</reference>